<dbReference type="NCBIfam" id="TIGR00093">
    <property type="entry name" value="pseudouridine synthase"/>
    <property type="match status" value="1"/>
</dbReference>
<dbReference type="Gene3D" id="3.30.70.580">
    <property type="entry name" value="Pseudouridine synthase I, catalytic domain, N-terminal subdomain"/>
    <property type="match status" value="1"/>
</dbReference>
<name>E6PSV3_9ZZZZ</name>
<dbReference type="InterPro" id="IPR000748">
    <property type="entry name" value="PsdUridine_synth_RsuA/RluB/E/F"/>
</dbReference>
<dbReference type="InterPro" id="IPR006145">
    <property type="entry name" value="PsdUridine_synth_RsuA/RluA"/>
</dbReference>
<dbReference type="InterPro" id="IPR002942">
    <property type="entry name" value="S4_RNA-bd"/>
</dbReference>
<reference evidence="6" key="1">
    <citation type="submission" date="2009-10" db="EMBL/GenBank/DDBJ databases">
        <title>Diversity of trophic interactions inside an arsenic-rich microbial ecosystem.</title>
        <authorList>
            <person name="Bertin P.N."/>
            <person name="Heinrich-Salmeron A."/>
            <person name="Pelletier E."/>
            <person name="Goulhen-Chollet F."/>
            <person name="Arsene-Ploetze F."/>
            <person name="Gallien S."/>
            <person name="Calteau A."/>
            <person name="Vallenet D."/>
            <person name="Casiot C."/>
            <person name="Chane-Woon-Ming B."/>
            <person name="Giloteaux L."/>
            <person name="Barakat M."/>
            <person name="Bonnefoy V."/>
            <person name="Bruneel O."/>
            <person name="Chandler M."/>
            <person name="Cleiss J."/>
            <person name="Duran R."/>
            <person name="Elbaz-Poulichet F."/>
            <person name="Fonknechten N."/>
            <person name="Lauga B."/>
            <person name="Mornico D."/>
            <person name="Ortet P."/>
            <person name="Schaeffer C."/>
            <person name="Siguier P."/>
            <person name="Alexander Thil Smith A."/>
            <person name="Van Dorsselaer A."/>
            <person name="Weissenbach J."/>
            <person name="Medigue C."/>
            <person name="Le Paslier D."/>
        </authorList>
    </citation>
    <scope>NUCLEOTIDE SEQUENCE</scope>
</reference>
<keyword evidence="2" id="KW-0694">RNA-binding</keyword>
<dbReference type="PROSITE" id="PS01149">
    <property type="entry name" value="PSI_RSU"/>
    <property type="match status" value="1"/>
</dbReference>
<dbReference type="FunFam" id="3.30.70.1560:FF:000001">
    <property type="entry name" value="Pseudouridine synthase"/>
    <property type="match status" value="1"/>
</dbReference>
<dbReference type="InterPro" id="IPR020103">
    <property type="entry name" value="PsdUridine_synth_cat_dom_sf"/>
</dbReference>
<dbReference type="GO" id="GO:0005829">
    <property type="term" value="C:cytosol"/>
    <property type="evidence" value="ECO:0007669"/>
    <property type="project" value="UniProtKB-ARBA"/>
</dbReference>
<dbReference type="GO" id="GO:0009982">
    <property type="term" value="F:pseudouridine synthase activity"/>
    <property type="evidence" value="ECO:0007669"/>
    <property type="project" value="InterPro"/>
</dbReference>
<dbReference type="CDD" id="cd00165">
    <property type="entry name" value="S4"/>
    <property type="match status" value="1"/>
</dbReference>
<dbReference type="FunFam" id="3.10.290.10:FF:000003">
    <property type="entry name" value="Pseudouridine synthase"/>
    <property type="match status" value="1"/>
</dbReference>
<dbReference type="Pfam" id="PF01479">
    <property type="entry name" value="S4"/>
    <property type="match status" value="1"/>
</dbReference>
<sequence>MQHDESIPDADASSNPATPVVAEPAPQRPARRRKVVAAEAAVPEHDEGESTQSARSEPHSIASPGNAAPSVDPVAAERSAEGASPQAGQTAGDDMTPRDAPRRRKRKAPGPSLAETETETQPTGAVVPEAQQTAPAEAQHDADGNQAQPERSARADRPNRPDRPRQNQNQRKKKHNSPLRGPAKNVPAVRIEEVISGDFNRAVEIAEAAEPGARRVLPPSPEAPKLHKVLAQAGVGSRREMEQLIVDGLVSVNGEPAHLGQRIQPGDQIRVNGKPLKFRISPPPARVLVYHKPVGEVVTFKDPEGRPTVFRNLPRVQNAKWTAIGRLDINTEGLLLFTTSGELANKLMHPSQGVEREYAVRVLGQVDDPARQKLLGGVDLSDGPARFMSLEEAGGEGANRWYRVIIAEGRNREVRRLFEAVGLTVSRLIRVRYGSIALPAGLRRGDFAEIEREDVKAMMNHSGTVQGFDDRSKGQKPGANGVNGQSQRKPGGRHDKRQESRGQAGRNDGRNQDRPEGPPVGRGNAERGGPSGEREPGPNSYAMSAVDALFGRATREARRAAPRHEHDDRQLPEREPGPNSYAMSAVDALFGKGAGGHGGNNKPRSARGGKKGGSGGQPDPMRSALGQGFGQGPRAGPGQGGKRRNFPR</sequence>
<dbReference type="PANTHER" id="PTHR47683">
    <property type="entry name" value="PSEUDOURIDINE SYNTHASE FAMILY PROTEIN-RELATED"/>
    <property type="match status" value="1"/>
</dbReference>
<dbReference type="SUPFAM" id="SSF55120">
    <property type="entry name" value="Pseudouridine synthase"/>
    <property type="match status" value="1"/>
</dbReference>
<dbReference type="InterPro" id="IPR050343">
    <property type="entry name" value="RsuA_PseudoU_synthase"/>
</dbReference>
<comment type="similarity">
    <text evidence="1">Belongs to the pseudouridine synthase RsuA family.</text>
</comment>
<dbReference type="SUPFAM" id="SSF55174">
    <property type="entry name" value="Alpha-L RNA-binding motif"/>
    <property type="match status" value="1"/>
</dbReference>
<feature type="compositionally biased region" description="Gly residues" evidence="4">
    <location>
        <begin position="627"/>
        <end position="640"/>
    </location>
</feature>
<keyword evidence="3" id="KW-0413">Isomerase</keyword>
<evidence type="ECO:0000256" key="2">
    <source>
        <dbReference type="ARBA" id="ARBA00022884"/>
    </source>
</evidence>
<dbReference type="SMART" id="SM00363">
    <property type="entry name" value="S4"/>
    <property type="match status" value="1"/>
</dbReference>
<dbReference type="GO" id="GO:0006364">
    <property type="term" value="P:rRNA processing"/>
    <property type="evidence" value="ECO:0007669"/>
    <property type="project" value="UniProtKB-ARBA"/>
</dbReference>
<dbReference type="Gene3D" id="3.10.290.10">
    <property type="entry name" value="RNA-binding S4 domain"/>
    <property type="match status" value="1"/>
</dbReference>
<dbReference type="AlphaFoldDB" id="E6PSV3"/>
<comment type="caution">
    <text evidence="6">The sequence shown here is derived from an EMBL/GenBank/DDBJ whole genome shotgun (WGS) entry which is preliminary data.</text>
</comment>
<evidence type="ECO:0000259" key="5">
    <source>
        <dbReference type="SMART" id="SM00363"/>
    </source>
</evidence>
<accession>E6PSV3</accession>
<dbReference type="CDD" id="cd02556">
    <property type="entry name" value="PseudoU_synth_RluB"/>
    <property type="match status" value="1"/>
</dbReference>
<feature type="region of interest" description="Disordered" evidence="4">
    <location>
        <begin position="1"/>
        <end position="185"/>
    </location>
</feature>
<dbReference type="Gene3D" id="3.30.70.1560">
    <property type="entry name" value="Alpha-L RNA-binding motif"/>
    <property type="match status" value="1"/>
</dbReference>
<proteinExistence type="inferred from homology"/>
<organism evidence="6">
    <name type="scientific">mine drainage metagenome</name>
    <dbReference type="NCBI Taxonomy" id="410659"/>
    <lineage>
        <taxon>unclassified sequences</taxon>
        <taxon>metagenomes</taxon>
        <taxon>ecological metagenomes</taxon>
    </lineage>
</organism>
<feature type="region of interest" description="Disordered" evidence="4">
    <location>
        <begin position="463"/>
        <end position="648"/>
    </location>
</feature>
<dbReference type="InterPro" id="IPR042092">
    <property type="entry name" value="PsdUridine_s_RsuA/RluB/E/F_cat"/>
</dbReference>
<dbReference type="NCBIfam" id="NF007976">
    <property type="entry name" value="PRK10700.1"/>
    <property type="match status" value="1"/>
</dbReference>
<dbReference type="GO" id="GO:0001522">
    <property type="term" value="P:pseudouridine synthesis"/>
    <property type="evidence" value="ECO:0007669"/>
    <property type="project" value="InterPro"/>
</dbReference>
<evidence type="ECO:0000256" key="1">
    <source>
        <dbReference type="ARBA" id="ARBA00008348"/>
    </source>
</evidence>
<gene>
    <name evidence="6" type="ORF">CARN2_3486</name>
</gene>
<dbReference type="InterPro" id="IPR018496">
    <property type="entry name" value="PsdUridine_synth_RsuA/RluB_CS"/>
</dbReference>
<feature type="compositionally biased region" description="Basic and acidic residues" evidence="4">
    <location>
        <begin position="151"/>
        <end position="165"/>
    </location>
</feature>
<dbReference type="PANTHER" id="PTHR47683:SF3">
    <property type="entry name" value="RIBOSOMAL LARGE SUBUNIT PSEUDOURIDINE SYNTHASE B"/>
    <property type="match status" value="1"/>
</dbReference>
<dbReference type="InterPro" id="IPR036986">
    <property type="entry name" value="S4_RNA-bd_sf"/>
</dbReference>
<feature type="compositionally biased region" description="Low complexity" evidence="4">
    <location>
        <begin position="128"/>
        <end position="137"/>
    </location>
</feature>
<dbReference type="PROSITE" id="PS50889">
    <property type="entry name" value="S4"/>
    <property type="match status" value="1"/>
</dbReference>
<evidence type="ECO:0000313" key="6">
    <source>
        <dbReference type="EMBL" id="CBH98010.1"/>
    </source>
</evidence>
<feature type="compositionally biased region" description="Basic and acidic residues" evidence="4">
    <location>
        <begin position="553"/>
        <end position="576"/>
    </location>
</feature>
<dbReference type="InterPro" id="IPR020094">
    <property type="entry name" value="TruA/RsuA/RluB/E/F_N"/>
</dbReference>
<protein>
    <submittedName>
        <fullName evidence="6">Putative Pseudouridine synthase</fullName>
    </submittedName>
</protein>
<evidence type="ECO:0000256" key="3">
    <source>
        <dbReference type="ARBA" id="ARBA00023235"/>
    </source>
</evidence>
<evidence type="ECO:0000256" key="4">
    <source>
        <dbReference type="SAM" id="MobiDB-lite"/>
    </source>
</evidence>
<dbReference type="GO" id="GO:0003723">
    <property type="term" value="F:RNA binding"/>
    <property type="evidence" value="ECO:0007669"/>
    <property type="project" value="UniProtKB-KW"/>
</dbReference>
<feature type="compositionally biased region" description="Basic and acidic residues" evidence="4">
    <location>
        <begin position="507"/>
        <end position="516"/>
    </location>
</feature>
<feature type="domain" description="RNA-binding S4" evidence="5">
    <location>
        <begin position="224"/>
        <end position="281"/>
    </location>
</feature>
<dbReference type="Pfam" id="PF00849">
    <property type="entry name" value="PseudoU_synth_2"/>
    <property type="match status" value="1"/>
</dbReference>
<dbReference type="EMBL" id="CABM01000048">
    <property type="protein sequence ID" value="CBH98010.1"/>
    <property type="molecule type" value="Genomic_DNA"/>
</dbReference>